<reference evidence="2" key="1">
    <citation type="submission" date="2015-07" db="EMBL/GenBank/DDBJ databases">
        <title>Near-Complete Genome Sequence of the Cellulolytic Bacterium Bacteroides (Pseudobacteroides) cellulosolvens ATCC 35603.</title>
        <authorList>
            <person name="Dassa B."/>
            <person name="Utturkar S.M."/>
            <person name="Klingeman D.M."/>
            <person name="Hurt R.A."/>
            <person name="Keller M."/>
            <person name="Xu J."/>
            <person name="Reddy Y.H.K."/>
            <person name="Borovok I."/>
            <person name="Grinberg I.R."/>
            <person name="Lamed R."/>
            <person name="Zhivin O."/>
            <person name="Bayer E.A."/>
            <person name="Brown S.D."/>
        </authorList>
    </citation>
    <scope>NUCLEOTIDE SEQUENCE [LARGE SCALE GENOMIC DNA]</scope>
    <source>
        <strain evidence="2">DSM 2933</strain>
    </source>
</reference>
<dbReference type="AlphaFoldDB" id="A0A0L6JWV9"/>
<dbReference type="EMBL" id="LGTC01000001">
    <property type="protein sequence ID" value="KNY30204.1"/>
    <property type="molecule type" value="Genomic_DNA"/>
</dbReference>
<dbReference type="Proteomes" id="UP000036923">
    <property type="component" value="Unassembled WGS sequence"/>
</dbReference>
<dbReference type="STRING" id="398512.Bccel_5481"/>
<name>A0A0L6JWV9_9FIRM</name>
<proteinExistence type="predicted"/>
<sequence length="179" mass="20529">MIKFNGNSGLEAHFNEFLNCRINDIQSHLLQDPEYIKINNQSIELFAQISSQIPKSLASAYEENETVLLSKESEFCYLQGFNDGPKFKFLLGMSQKDTNALDMTTRNFEEIYANIDRILKNNADYKEAKQKLHKYFSKIDKEIASELSDINTCLEVECQEAGYNQGFSDAVRLITNCLL</sequence>
<accession>A0A0L6JWV9</accession>
<protein>
    <submittedName>
        <fullName evidence="1">Uncharacterized protein</fullName>
    </submittedName>
</protein>
<evidence type="ECO:0000313" key="1">
    <source>
        <dbReference type="EMBL" id="KNY30204.1"/>
    </source>
</evidence>
<keyword evidence="2" id="KW-1185">Reference proteome</keyword>
<evidence type="ECO:0000313" key="2">
    <source>
        <dbReference type="Proteomes" id="UP000036923"/>
    </source>
</evidence>
<gene>
    <name evidence="1" type="ORF">Bccel_5481</name>
</gene>
<organism evidence="1 2">
    <name type="scientific">Pseudobacteroides cellulosolvens ATCC 35603 = DSM 2933</name>
    <dbReference type="NCBI Taxonomy" id="398512"/>
    <lineage>
        <taxon>Bacteria</taxon>
        <taxon>Bacillati</taxon>
        <taxon>Bacillota</taxon>
        <taxon>Clostridia</taxon>
        <taxon>Eubacteriales</taxon>
        <taxon>Oscillospiraceae</taxon>
        <taxon>Pseudobacteroides</taxon>
    </lineage>
</organism>
<dbReference type="RefSeq" id="WP_036944901.1">
    <property type="nucleotide sequence ID" value="NZ_JQKC01000038.1"/>
</dbReference>
<comment type="caution">
    <text evidence="1">The sequence shown here is derived from an EMBL/GenBank/DDBJ whole genome shotgun (WGS) entry which is preliminary data.</text>
</comment>